<dbReference type="RefSeq" id="WP_381536988.1">
    <property type="nucleotide sequence ID" value="NZ_JBHUGI010000024.1"/>
</dbReference>
<sequence length="171" mass="19971">MYDPTVFENLKVAFENQIYDLDNIEQKITISNRLDRMDLSILARDFALEFTLIGKPDVAVEIVLKASLQDLSDEILERTSVNLGCSLFVKFKKQVHNVDVQCEQIDQILKNAWEDEIKIVQKISFIYQDESSTYFDNIEIEFLEKINEEHISDINTFLKQILKTLEELNCT</sequence>
<gene>
    <name evidence="1" type="ORF">ACFSFY_08065</name>
</gene>
<dbReference type="EMBL" id="JBHUGI010000024">
    <property type="protein sequence ID" value="MFD1928011.1"/>
    <property type="molecule type" value="Genomic_DNA"/>
</dbReference>
<dbReference type="Proteomes" id="UP001597218">
    <property type="component" value="Unassembled WGS sequence"/>
</dbReference>
<evidence type="ECO:0008006" key="3">
    <source>
        <dbReference type="Google" id="ProtNLM"/>
    </source>
</evidence>
<organism evidence="1 2">
    <name type="scientific">Sporosarcina siberiensis</name>
    <dbReference type="NCBI Taxonomy" id="1365606"/>
    <lineage>
        <taxon>Bacteria</taxon>
        <taxon>Bacillati</taxon>
        <taxon>Bacillota</taxon>
        <taxon>Bacilli</taxon>
        <taxon>Bacillales</taxon>
        <taxon>Caryophanaceae</taxon>
        <taxon>Sporosarcina</taxon>
    </lineage>
</organism>
<name>A0ABW4SFB8_9BACL</name>
<reference evidence="2" key="1">
    <citation type="journal article" date="2019" name="Int. J. Syst. Evol. Microbiol.">
        <title>The Global Catalogue of Microorganisms (GCM) 10K type strain sequencing project: providing services to taxonomists for standard genome sequencing and annotation.</title>
        <authorList>
            <consortium name="The Broad Institute Genomics Platform"/>
            <consortium name="The Broad Institute Genome Sequencing Center for Infectious Disease"/>
            <person name="Wu L."/>
            <person name="Ma J."/>
        </authorList>
    </citation>
    <scope>NUCLEOTIDE SEQUENCE [LARGE SCALE GENOMIC DNA]</scope>
    <source>
        <strain evidence="2">CGMCC 4.7177</strain>
    </source>
</reference>
<accession>A0ABW4SFB8</accession>
<protein>
    <recommendedName>
        <fullName evidence="3">Group-specific protein</fullName>
    </recommendedName>
</protein>
<evidence type="ECO:0000313" key="2">
    <source>
        <dbReference type="Proteomes" id="UP001597218"/>
    </source>
</evidence>
<proteinExistence type="predicted"/>
<comment type="caution">
    <text evidence="1">The sequence shown here is derived from an EMBL/GenBank/DDBJ whole genome shotgun (WGS) entry which is preliminary data.</text>
</comment>
<keyword evidence="2" id="KW-1185">Reference proteome</keyword>
<evidence type="ECO:0000313" key="1">
    <source>
        <dbReference type="EMBL" id="MFD1928011.1"/>
    </source>
</evidence>